<proteinExistence type="predicted"/>
<reference evidence="1 2" key="1">
    <citation type="submission" date="2019-06" db="EMBL/GenBank/DDBJ databases">
        <title>Whole genome shotgun sequence of Brevibacillus parabrevis NBRC 12334.</title>
        <authorList>
            <person name="Hosoyama A."/>
            <person name="Uohara A."/>
            <person name="Ohji S."/>
            <person name="Ichikawa N."/>
        </authorList>
    </citation>
    <scope>NUCLEOTIDE SEQUENCE [LARGE SCALE GENOMIC DNA]</scope>
    <source>
        <strain evidence="1 2">NBRC 12334</strain>
    </source>
</reference>
<evidence type="ECO:0000313" key="1">
    <source>
        <dbReference type="EMBL" id="GEB32375.1"/>
    </source>
</evidence>
<name>A0A4Y3PHV3_BREPA</name>
<accession>A0A4Y3PHV3</accession>
<dbReference type="AlphaFoldDB" id="A0A4Y3PHV3"/>
<sequence>MLETILVPVNKEMQRVPVLTAVHLRVYRMLENGTEIHTIASNRQMRRAVNDLYRLGWVKSSDERYS</sequence>
<protein>
    <submittedName>
        <fullName evidence="1">Uncharacterized protein</fullName>
    </submittedName>
</protein>
<organism evidence="1 2">
    <name type="scientific">Brevibacillus parabrevis</name>
    <dbReference type="NCBI Taxonomy" id="54914"/>
    <lineage>
        <taxon>Bacteria</taxon>
        <taxon>Bacillati</taxon>
        <taxon>Bacillota</taxon>
        <taxon>Bacilli</taxon>
        <taxon>Bacillales</taxon>
        <taxon>Paenibacillaceae</taxon>
        <taxon>Brevibacillus</taxon>
    </lineage>
</organism>
<dbReference type="Proteomes" id="UP000316882">
    <property type="component" value="Unassembled WGS sequence"/>
</dbReference>
<dbReference type="EMBL" id="BJMH01000007">
    <property type="protein sequence ID" value="GEB32375.1"/>
    <property type="molecule type" value="Genomic_DNA"/>
</dbReference>
<comment type="caution">
    <text evidence="1">The sequence shown here is derived from an EMBL/GenBank/DDBJ whole genome shotgun (WGS) entry which is preliminary data.</text>
</comment>
<keyword evidence="2" id="KW-1185">Reference proteome</keyword>
<gene>
    <name evidence="1" type="ORF">BPA01_19550</name>
</gene>
<dbReference type="STRING" id="54914.AV540_02215"/>
<dbReference type="RefSeq" id="WP_122963330.1">
    <property type="nucleotide sequence ID" value="NZ_BJMH01000007.1"/>
</dbReference>
<evidence type="ECO:0000313" key="2">
    <source>
        <dbReference type="Proteomes" id="UP000316882"/>
    </source>
</evidence>